<organism evidence="1 2">
    <name type="scientific">Imshaugia aleurites</name>
    <dbReference type="NCBI Taxonomy" id="172621"/>
    <lineage>
        <taxon>Eukaryota</taxon>
        <taxon>Fungi</taxon>
        <taxon>Dikarya</taxon>
        <taxon>Ascomycota</taxon>
        <taxon>Pezizomycotina</taxon>
        <taxon>Lecanoromycetes</taxon>
        <taxon>OSLEUM clade</taxon>
        <taxon>Lecanoromycetidae</taxon>
        <taxon>Lecanorales</taxon>
        <taxon>Lecanorineae</taxon>
        <taxon>Parmeliaceae</taxon>
        <taxon>Imshaugia</taxon>
    </lineage>
</organism>
<comment type="caution">
    <text evidence="1">The sequence shown here is derived from an EMBL/GenBank/DDBJ whole genome shotgun (WGS) entry which is preliminary data.</text>
</comment>
<evidence type="ECO:0000313" key="1">
    <source>
        <dbReference type="EMBL" id="CAF9910992.1"/>
    </source>
</evidence>
<keyword evidence="2" id="KW-1185">Reference proteome</keyword>
<accession>A0A8H3ERR4</accession>
<proteinExistence type="predicted"/>
<dbReference type="AlphaFoldDB" id="A0A8H3ERR4"/>
<evidence type="ECO:0000313" key="2">
    <source>
        <dbReference type="Proteomes" id="UP000664534"/>
    </source>
</evidence>
<reference evidence="1" key="1">
    <citation type="submission" date="2021-03" db="EMBL/GenBank/DDBJ databases">
        <authorList>
            <person name="Tagirdzhanova G."/>
        </authorList>
    </citation>
    <scope>NUCLEOTIDE SEQUENCE</scope>
</reference>
<name>A0A8H3ERR4_9LECA</name>
<sequence length="87" mass="10197">MVTLGFLNEQDVGGWDEEYEYRINGKATEPWTPIRMRIGTGHDTTRVKEIQGEAPRFAFTIFMHQPWKQYPGQEIEWFSGLSYGQKI</sequence>
<dbReference type="Proteomes" id="UP000664534">
    <property type="component" value="Unassembled WGS sequence"/>
</dbReference>
<protein>
    <submittedName>
        <fullName evidence="1">Uncharacterized protein</fullName>
    </submittedName>
</protein>
<gene>
    <name evidence="1" type="ORF">IMSHALPRED_009887</name>
</gene>
<dbReference type="EMBL" id="CAJPDT010000008">
    <property type="protein sequence ID" value="CAF9910992.1"/>
    <property type="molecule type" value="Genomic_DNA"/>
</dbReference>